<gene>
    <name evidence="2" type="ORF">HX829_10670</name>
</gene>
<protein>
    <submittedName>
        <fullName evidence="2">DUF4123 domain-containing protein</fullName>
    </submittedName>
</protein>
<comment type="caution">
    <text evidence="2">The sequence shown here is derived from an EMBL/GenBank/DDBJ whole genome shotgun (WGS) entry which is preliminary data.</text>
</comment>
<evidence type="ECO:0000259" key="1">
    <source>
        <dbReference type="Pfam" id="PF13503"/>
    </source>
</evidence>
<accession>A0A7Y7WE54</accession>
<dbReference type="EMBL" id="JACAPU010000013">
    <property type="protein sequence ID" value="NWB46959.1"/>
    <property type="molecule type" value="Genomic_DNA"/>
</dbReference>
<feature type="domain" description="DUF4123" evidence="1">
    <location>
        <begin position="10"/>
        <end position="122"/>
    </location>
</feature>
<evidence type="ECO:0000313" key="3">
    <source>
        <dbReference type="Proteomes" id="UP000582981"/>
    </source>
</evidence>
<organism evidence="2 3">
    <name type="scientific">Pseudomonas gingeri</name>
    <dbReference type="NCBI Taxonomy" id="117681"/>
    <lineage>
        <taxon>Bacteria</taxon>
        <taxon>Pseudomonadati</taxon>
        <taxon>Pseudomonadota</taxon>
        <taxon>Gammaproteobacteria</taxon>
        <taxon>Pseudomonadales</taxon>
        <taxon>Pseudomonadaceae</taxon>
        <taxon>Pseudomonas</taxon>
    </lineage>
</organism>
<dbReference type="Proteomes" id="UP000582981">
    <property type="component" value="Unassembled WGS sequence"/>
</dbReference>
<reference evidence="2 3" key="1">
    <citation type="submission" date="2020-04" db="EMBL/GenBank/DDBJ databases">
        <title>Molecular characterization of pseudomonads from Agaricus bisporus reveal novel blotch 2 pathogens in Western Europe.</title>
        <authorList>
            <person name="Taparia T."/>
            <person name="Krijger M."/>
            <person name="Haynes E."/>
            <person name="Elpinstone J.G."/>
            <person name="Noble R."/>
            <person name="Van Der Wolf J."/>
        </authorList>
    </citation>
    <scope>NUCLEOTIDE SEQUENCE [LARGE SCALE GENOMIC DNA]</scope>
    <source>
        <strain evidence="2 3">F1001</strain>
    </source>
</reference>
<dbReference type="Pfam" id="PF13503">
    <property type="entry name" value="DUF4123"/>
    <property type="match status" value="1"/>
</dbReference>
<proteinExistence type="predicted"/>
<sequence length="189" mass="20961">MIEAMTHPGFLLIEGTCFDAARAWFRQHYPSHQAVSLLINTPYAAIADTGPFLLEAPQGSPMQRDWWQGGSSLDQGVWLSSRLSPAKLLLSLQRRLKVHSTQGRQYWLRLGDAGALLRTWESQAPWPPGFWHGVDSLWLWHRDEPLCAWKNTAPEQDAAPTSIGFAAPIVLSDALLCALSGGSEENTDV</sequence>
<dbReference type="InterPro" id="IPR025391">
    <property type="entry name" value="DUF4123"/>
</dbReference>
<evidence type="ECO:0000313" key="2">
    <source>
        <dbReference type="EMBL" id="NWB46959.1"/>
    </source>
</evidence>
<dbReference type="RefSeq" id="WP_177144042.1">
    <property type="nucleotide sequence ID" value="NZ_JACAPU010000013.1"/>
</dbReference>
<dbReference type="AlphaFoldDB" id="A0A7Y7WE54"/>
<name>A0A7Y7WE54_9PSED</name>